<name>A0A142W293_9SPHN</name>
<accession>A0A142W293</accession>
<reference evidence="3" key="1">
    <citation type="submission" date="2015-11" db="EMBL/GenBank/DDBJ databases">
        <title>Complete genome sequence of a polyethylene glycol-degrading strain Sphingopyxis terrae strain 203-1 (NBRC 15098).</title>
        <authorList>
            <person name="Yoshiyuki O."/>
            <person name="Shouta N."/>
            <person name="Nagata Y."/>
            <person name="Numata M."/>
            <person name="Tsuchikane K."/>
            <person name="Hosoyama A."/>
            <person name="Yamazoe A."/>
            <person name="Tsuda M."/>
            <person name="Fujita N."/>
            <person name="Kawai F."/>
        </authorList>
    </citation>
    <scope>NUCLEOTIDE SEQUENCE [LARGE SCALE GENOMIC DNA]</scope>
    <source>
        <strain evidence="3">203-1</strain>
    </source>
</reference>
<dbReference type="STRING" id="1219058.AOA14_13605"/>
<gene>
    <name evidence="2" type="ORF">AOA14_13605</name>
</gene>
<feature type="domain" description="Fe/B12 periplasmic-binding" evidence="1">
    <location>
        <begin position="27"/>
        <end position="273"/>
    </location>
</feature>
<reference evidence="2 3" key="2">
    <citation type="journal article" date="2016" name="Genome Announc.">
        <title>Complete Genome Sequence of Sphingopyxis terrae Strain 203-1 (NBRC 111660), a Polyethylene Glycol Degrader.</title>
        <authorList>
            <person name="Ohtsubo Y."/>
            <person name="Nonoyama S."/>
            <person name="Nagata Y."/>
            <person name="Numata M."/>
            <person name="Tsuchikane K."/>
            <person name="Hosoyama A."/>
            <person name="Yamazoe A."/>
            <person name="Tsuda M."/>
            <person name="Fujita N."/>
            <person name="Kawai F."/>
        </authorList>
    </citation>
    <scope>NUCLEOTIDE SEQUENCE [LARGE SCALE GENOMIC DNA]</scope>
    <source>
        <strain evidence="2 3">203-1</strain>
    </source>
</reference>
<evidence type="ECO:0000313" key="3">
    <source>
        <dbReference type="Proteomes" id="UP000076234"/>
    </source>
</evidence>
<sequence length="273" mass="28995">MRAGAALAMLAALSACQPRAPLPARHGIVSIDYCADQMLLGLVPKERIRAISFEAASDSAFAAPRAAGLPRLRPQLEDIAMLRPAVVVRSYGGSAKLDRQLEAMGIKVVQLGYAGTLADVRSQMLRAGAALGAGPRAAALVKAFDTEVAAAHQGGGHAGTALYITPGDVTTGPGSLVAEVMEAAGFTPYRTRPGWGSLPIEEMVRRPPDLVFRAFFDSARYRQDYWTASRHPVVAEATRHARDVEVPGGWLSCGNWLTGHAVKALADARKDMR</sequence>
<dbReference type="AlphaFoldDB" id="A0A142W293"/>
<dbReference type="PROSITE" id="PS51257">
    <property type="entry name" value="PROKAR_LIPOPROTEIN"/>
    <property type="match status" value="1"/>
</dbReference>
<evidence type="ECO:0000259" key="1">
    <source>
        <dbReference type="PROSITE" id="PS50983"/>
    </source>
</evidence>
<dbReference type="KEGG" id="ster:AOA14_13605"/>
<dbReference type="PANTHER" id="PTHR30535:SF34">
    <property type="entry name" value="MOLYBDATE-BINDING PROTEIN MOLA"/>
    <property type="match status" value="1"/>
</dbReference>
<dbReference type="Gene3D" id="3.40.50.1980">
    <property type="entry name" value="Nitrogenase molybdenum iron protein domain"/>
    <property type="match status" value="2"/>
</dbReference>
<dbReference type="EMBL" id="CP013342">
    <property type="protein sequence ID" value="AMU95645.1"/>
    <property type="molecule type" value="Genomic_DNA"/>
</dbReference>
<dbReference type="InterPro" id="IPR002491">
    <property type="entry name" value="ABC_transptr_periplasmic_BD"/>
</dbReference>
<dbReference type="Proteomes" id="UP000076234">
    <property type="component" value="Chromosome"/>
</dbReference>
<evidence type="ECO:0000313" key="2">
    <source>
        <dbReference type="EMBL" id="AMU95645.1"/>
    </source>
</evidence>
<dbReference type="PROSITE" id="PS50983">
    <property type="entry name" value="FE_B12_PBP"/>
    <property type="match status" value="1"/>
</dbReference>
<dbReference type="PANTHER" id="PTHR30535">
    <property type="entry name" value="VITAMIN B12-BINDING PROTEIN"/>
    <property type="match status" value="1"/>
</dbReference>
<dbReference type="Pfam" id="PF01497">
    <property type="entry name" value="Peripla_BP_2"/>
    <property type="match status" value="1"/>
</dbReference>
<protein>
    <recommendedName>
        <fullName evidence="1">Fe/B12 periplasmic-binding domain-containing protein</fullName>
    </recommendedName>
</protein>
<dbReference type="InterPro" id="IPR050902">
    <property type="entry name" value="ABC_Transporter_SBP"/>
</dbReference>
<dbReference type="SUPFAM" id="SSF53807">
    <property type="entry name" value="Helical backbone' metal receptor"/>
    <property type="match status" value="1"/>
</dbReference>
<organism evidence="2 3">
    <name type="scientific">Sphingopyxis terrae subsp. terrae NBRC 15098</name>
    <dbReference type="NCBI Taxonomy" id="1219058"/>
    <lineage>
        <taxon>Bacteria</taxon>
        <taxon>Pseudomonadati</taxon>
        <taxon>Pseudomonadota</taxon>
        <taxon>Alphaproteobacteria</taxon>
        <taxon>Sphingomonadales</taxon>
        <taxon>Sphingomonadaceae</taxon>
        <taxon>Sphingopyxis</taxon>
    </lineage>
</organism>
<proteinExistence type="predicted"/>